<keyword evidence="2 4" id="KW-0238">DNA-binding</keyword>
<gene>
    <name evidence="6" type="ORF">EY643_08840</name>
</gene>
<feature type="DNA-binding region" description="H-T-H motif" evidence="4">
    <location>
        <begin position="33"/>
        <end position="52"/>
    </location>
</feature>
<dbReference type="GO" id="GO:0000976">
    <property type="term" value="F:transcription cis-regulatory region binding"/>
    <property type="evidence" value="ECO:0007669"/>
    <property type="project" value="TreeGrafter"/>
</dbReference>
<feature type="domain" description="HTH tetR-type" evidence="5">
    <location>
        <begin position="10"/>
        <end position="70"/>
    </location>
</feature>
<dbReference type="AlphaFoldDB" id="A0A5P9NIS4"/>
<keyword evidence="1" id="KW-0805">Transcription regulation</keyword>
<evidence type="ECO:0000256" key="4">
    <source>
        <dbReference type="PROSITE-ProRule" id="PRU00335"/>
    </source>
</evidence>
<dbReference type="EMBL" id="CP036422">
    <property type="protein sequence ID" value="QFU75753.1"/>
    <property type="molecule type" value="Genomic_DNA"/>
</dbReference>
<reference evidence="6 7" key="1">
    <citation type="submission" date="2019-02" db="EMBL/GenBank/DDBJ databases">
        <authorList>
            <person name="Li S.-H."/>
        </authorList>
    </citation>
    <scope>NUCLEOTIDE SEQUENCE [LARGE SCALE GENOMIC DNA]</scope>
    <source>
        <strain evidence="6 7">IMCC14385</strain>
    </source>
</reference>
<evidence type="ECO:0000256" key="3">
    <source>
        <dbReference type="ARBA" id="ARBA00023163"/>
    </source>
</evidence>
<dbReference type="Gene3D" id="1.10.357.10">
    <property type="entry name" value="Tetracycline Repressor, domain 2"/>
    <property type="match status" value="1"/>
</dbReference>
<evidence type="ECO:0000256" key="1">
    <source>
        <dbReference type="ARBA" id="ARBA00023015"/>
    </source>
</evidence>
<accession>A0A5P9NIS4</accession>
<keyword evidence="3" id="KW-0804">Transcription</keyword>
<keyword evidence="7" id="KW-1185">Reference proteome</keyword>
<evidence type="ECO:0000313" key="7">
    <source>
        <dbReference type="Proteomes" id="UP000326287"/>
    </source>
</evidence>
<organism evidence="6 7">
    <name type="scientific">Halioglobus maricola</name>
    <dbReference type="NCBI Taxonomy" id="2601894"/>
    <lineage>
        <taxon>Bacteria</taxon>
        <taxon>Pseudomonadati</taxon>
        <taxon>Pseudomonadota</taxon>
        <taxon>Gammaproteobacteria</taxon>
        <taxon>Cellvibrionales</taxon>
        <taxon>Halieaceae</taxon>
        <taxon>Halioglobus</taxon>
    </lineage>
</organism>
<dbReference type="PANTHER" id="PTHR30055">
    <property type="entry name" value="HTH-TYPE TRANSCRIPTIONAL REGULATOR RUTR"/>
    <property type="match status" value="1"/>
</dbReference>
<name>A0A5P9NIS4_9GAMM</name>
<dbReference type="Pfam" id="PF00440">
    <property type="entry name" value="TetR_N"/>
    <property type="match status" value="1"/>
</dbReference>
<protein>
    <submittedName>
        <fullName evidence="6">TetR/AcrR family transcriptional regulator</fullName>
    </submittedName>
</protein>
<dbReference type="SUPFAM" id="SSF46689">
    <property type="entry name" value="Homeodomain-like"/>
    <property type="match status" value="1"/>
</dbReference>
<dbReference type="OrthoDB" id="9151800at2"/>
<sequence length="220" mass="24690">MQDRMIYQVEETREKILQVAEALFQEQGFFDTQMKDVAVQMGMSRHTLYRYFRDKADLGHAILVKIFAKLSAQIEKQLEEDLEQRAGPGASVTAREQLVICLTDLFAAPENQAGLRFMGEFDAFYSGSRIPEDFLDMIAIDFARAEELAGELLRYGMDEGSIRTDLEPEDLLATCLYSIKALHQLVAARGGALVGLSSEGEQQMLQTSVQLLMDGLKPQI</sequence>
<dbReference type="GO" id="GO:0003700">
    <property type="term" value="F:DNA-binding transcription factor activity"/>
    <property type="evidence" value="ECO:0007669"/>
    <property type="project" value="TreeGrafter"/>
</dbReference>
<dbReference type="PRINTS" id="PR00455">
    <property type="entry name" value="HTHTETR"/>
</dbReference>
<dbReference type="InterPro" id="IPR001647">
    <property type="entry name" value="HTH_TetR"/>
</dbReference>
<dbReference type="PROSITE" id="PS50977">
    <property type="entry name" value="HTH_TETR_2"/>
    <property type="match status" value="1"/>
</dbReference>
<dbReference type="RefSeq" id="WP_152661860.1">
    <property type="nucleotide sequence ID" value="NZ_CP036422.1"/>
</dbReference>
<dbReference type="InterPro" id="IPR009057">
    <property type="entry name" value="Homeodomain-like_sf"/>
</dbReference>
<dbReference type="KEGG" id="halc:EY643_08840"/>
<dbReference type="PANTHER" id="PTHR30055:SF234">
    <property type="entry name" value="HTH-TYPE TRANSCRIPTIONAL REGULATOR BETI"/>
    <property type="match status" value="1"/>
</dbReference>
<evidence type="ECO:0000256" key="2">
    <source>
        <dbReference type="ARBA" id="ARBA00023125"/>
    </source>
</evidence>
<dbReference type="Proteomes" id="UP000326287">
    <property type="component" value="Chromosome"/>
</dbReference>
<evidence type="ECO:0000259" key="5">
    <source>
        <dbReference type="PROSITE" id="PS50977"/>
    </source>
</evidence>
<dbReference type="InterPro" id="IPR050109">
    <property type="entry name" value="HTH-type_TetR-like_transc_reg"/>
</dbReference>
<evidence type="ECO:0000313" key="6">
    <source>
        <dbReference type="EMBL" id="QFU75753.1"/>
    </source>
</evidence>
<proteinExistence type="predicted"/>